<organism evidence="3 4">
    <name type="scientific">Huiozyma naganishii (strain ATCC MYA-139 / BCRC 22969 / CBS 8797 / KCTC 17520 / NBRC 10181 / NCYC 3082 / Yp74L-3)</name>
    <name type="common">Yeast</name>
    <name type="synonym">Kazachstania naganishii</name>
    <dbReference type="NCBI Taxonomy" id="1071383"/>
    <lineage>
        <taxon>Eukaryota</taxon>
        <taxon>Fungi</taxon>
        <taxon>Dikarya</taxon>
        <taxon>Ascomycota</taxon>
        <taxon>Saccharomycotina</taxon>
        <taxon>Saccharomycetes</taxon>
        <taxon>Saccharomycetales</taxon>
        <taxon>Saccharomycetaceae</taxon>
        <taxon>Huiozyma</taxon>
    </lineage>
</organism>
<feature type="domain" description="CRAL-TRIO" evidence="2">
    <location>
        <begin position="191"/>
        <end position="340"/>
    </location>
</feature>
<feature type="compositionally biased region" description="Low complexity" evidence="1">
    <location>
        <begin position="68"/>
        <end position="84"/>
    </location>
</feature>
<dbReference type="OrthoDB" id="43460at2759"/>
<dbReference type="GO" id="GO:2001247">
    <property type="term" value="P:positive regulation of phosphatidylcholine biosynthetic process"/>
    <property type="evidence" value="ECO:0007669"/>
    <property type="project" value="EnsemblFungi"/>
</dbReference>
<evidence type="ECO:0000256" key="1">
    <source>
        <dbReference type="SAM" id="MobiDB-lite"/>
    </source>
</evidence>
<dbReference type="SMART" id="SM01100">
    <property type="entry name" value="CRAL_TRIO_N"/>
    <property type="match status" value="1"/>
</dbReference>
<dbReference type="SUPFAM" id="SSF46938">
    <property type="entry name" value="CRAL/TRIO N-terminal domain"/>
    <property type="match status" value="1"/>
</dbReference>
<dbReference type="Pfam" id="PF03765">
    <property type="entry name" value="CRAL_TRIO_N"/>
    <property type="match status" value="1"/>
</dbReference>
<keyword evidence="4" id="KW-1185">Reference proteome</keyword>
<reference evidence="3 4" key="1">
    <citation type="journal article" date="2011" name="Proc. Natl. Acad. Sci. U.S.A.">
        <title>Evolutionary erosion of yeast sex chromosomes by mating-type switching accidents.</title>
        <authorList>
            <person name="Gordon J.L."/>
            <person name="Armisen D."/>
            <person name="Proux-Wera E."/>
            <person name="Oheigeartaigh S.S."/>
            <person name="Byrne K.P."/>
            <person name="Wolfe K.H."/>
        </authorList>
    </citation>
    <scope>NUCLEOTIDE SEQUENCE [LARGE SCALE GENOMIC DNA]</scope>
    <source>
        <strain evidence="4">ATCC MYA-139 / BCRC 22969 / CBS 8797 / CCRC 22969 / KCTC 17520 / NBRC 10181 / NCYC 3082</strain>
    </source>
</reference>
<evidence type="ECO:0000313" key="4">
    <source>
        <dbReference type="Proteomes" id="UP000006310"/>
    </source>
</evidence>
<dbReference type="InterPro" id="IPR052432">
    <property type="entry name" value="PITP/CRAL-TRIO"/>
</dbReference>
<dbReference type="STRING" id="1071383.J7RHL1"/>
<dbReference type="GO" id="GO:0045717">
    <property type="term" value="P:negative regulation of fatty acid biosynthetic process"/>
    <property type="evidence" value="ECO:0007669"/>
    <property type="project" value="EnsemblFungi"/>
</dbReference>
<dbReference type="SMART" id="SM00516">
    <property type="entry name" value="SEC14"/>
    <property type="match status" value="1"/>
</dbReference>
<dbReference type="PROSITE" id="PS50191">
    <property type="entry name" value="CRAL_TRIO"/>
    <property type="match status" value="1"/>
</dbReference>
<protein>
    <recommendedName>
        <fullName evidence="2">CRAL-TRIO domain-containing protein</fullName>
    </recommendedName>
</protein>
<dbReference type="GO" id="GO:0005829">
    <property type="term" value="C:cytosol"/>
    <property type="evidence" value="ECO:0007669"/>
    <property type="project" value="EnsemblFungi"/>
</dbReference>
<name>J7RHL1_HUIN7</name>
<dbReference type="GeneID" id="34524678"/>
<dbReference type="GO" id="GO:0005768">
    <property type="term" value="C:endosome"/>
    <property type="evidence" value="ECO:0007669"/>
    <property type="project" value="EnsemblFungi"/>
</dbReference>
<dbReference type="PANTHER" id="PTHR46590:SF1">
    <property type="entry name" value="PHOSPHATIDYLINOSITOL TRANSFER PROTEIN CSR1"/>
    <property type="match status" value="1"/>
</dbReference>
<dbReference type="CDD" id="cd00170">
    <property type="entry name" value="SEC14"/>
    <property type="match status" value="1"/>
</dbReference>
<dbReference type="InterPro" id="IPR036273">
    <property type="entry name" value="CRAL/TRIO_N_dom_sf"/>
</dbReference>
<dbReference type="Pfam" id="PF00650">
    <property type="entry name" value="CRAL_TRIO"/>
    <property type="match status" value="1"/>
</dbReference>
<dbReference type="InterPro" id="IPR001251">
    <property type="entry name" value="CRAL-TRIO_dom"/>
</dbReference>
<reference evidence="4" key="2">
    <citation type="submission" date="2012-08" db="EMBL/GenBank/DDBJ databases">
        <title>Genome sequence of Kazachstania naganishii.</title>
        <authorList>
            <person name="Gordon J.L."/>
            <person name="Armisen D."/>
            <person name="Proux-Wera E."/>
            <person name="OhEigeartaigh S.S."/>
            <person name="Byrne K.P."/>
            <person name="Wolfe K.H."/>
        </authorList>
    </citation>
    <scope>NUCLEOTIDE SEQUENCE [LARGE SCALE GENOMIC DNA]</scope>
    <source>
        <strain evidence="4">ATCC MYA-139 / BCRC 22969 / CBS 8797 / CCRC 22969 / KCTC 17520 / NBRC 10181 / NCYC 3082</strain>
    </source>
</reference>
<dbReference type="InterPro" id="IPR036865">
    <property type="entry name" value="CRAL-TRIO_dom_sf"/>
</dbReference>
<dbReference type="GO" id="GO:0046488">
    <property type="term" value="P:phosphatidylinositol metabolic process"/>
    <property type="evidence" value="ECO:0007669"/>
    <property type="project" value="EnsemblFungi"/>
</dbReference>
<dbReference type="RefSeq" id="XP_022463274.1">
    <property type="nucleotide sequence ID" value="XM_022606594.1"/>
</dbReference>
<sequence length="431" mass="49199">MTTANSVTGDDLATVRTNHSHLSRDQEAALKQVWTYLFHFWKVPVDGTAAFAGSQGQGVSGAHESSSHGKSISSSLWGKLSGSSKPHENDASGHHSGHDVKYSKGLVHPALEGMDAGRMQQEFWQTLRLESPDCHLLRFCRARKFHTNKVMRMVARTFEFYDKRKVNALIDGGEAKIFKENKEPGLMMNFKVQKAVLFGKDNKQRPYILVRPKFHHAADQTETEVEKYALLVIELSRLFMREGSITILFDLTDFSLSNMDYSPVKFIISCFEAHYPECLGALLIHKAPWLFSPIWNIIKTWLDPVVASKIVFTKNIKELSRYIGQQELPVYMEGKNNALDLDHYSPPDGSQDKLLNVKDDNFKKLSTKREQLIEEFKKVTAKWIETTEQAQSSKLWQMKCELGEELCQNYAELDPYIRSRSSYDVQGLLKL</sequence>
<dbReference type="EMBL" id="HE978315">
    <property type="protein sequence ID" value="CCK69028.1"/>
    <property type="molecule type" value="Genomic_DNA"/>
</dbReference>
<dbReference type="AlphaFoldDB" id="J7RHL1"/>
<proteinExistence type="predicted"/>
<evidence type="ECO:0000259" key="2">
    <source>
        <dbReference type="PROSITE" id="PS50191"/>
    </source>
</evidence>
<dbReference type="GO" id="GO:1901352">
    <property type="term" value="P:negative regulation of phosphatidylglycerol biosynthetic process"/>
    <property type="evidence" value="ECO:0007669"/>
    <property type="project" value="EnsemblFungi"/>
</dbReference>
<evidence type="ECO:0000313" key="3">
    <source>
        <dbReference type="EMBL" id="CCK69028.1"/>
    </source>
</evidence>
<dbReference type="PANTHER" id="PTHR46590">
    <property type="entry name" value="PHOSPHATIDYLINOSITOL TRANSFER PROTEIN CSR1-RELATED"/>
    <property type="match status" value="1"/>
</dbReference>
<dbReference type="OMA" id="WRLIKGW"/>
<dbReference type="GO" id="GO:0008526">
    <property type="term" value="F:phosphatidylinositol transfer activity"/>
    <property type="evidence" value="ECO:0007669"/>
    <property type="project" value="EnsemblFungi"/>
</dbReference>
<dbReference type="Proteomes" id="UP000006310">
    <property type="component" value="Chromosome 2"/>
</dbReference>
<feature type="region of interest" description="Disordered" evidence="1">
    <location>
        <begin position="53"/>
        <end position="99"/>
    </location>
</feature>
<dbReference type="SUPFAM" id="SSF52087">
    <property type="entry name" value="CRAL/TRIO domain"/>
    <property type="match status" value="1"/>
</dbReference>
<dbReference type="HOGENOM" id="CLU_016665_2_0_1"/>
<dbReference type="InterPro" id="IPR011074">
    <property type="entry name" value="CRAL/TRIO_N_dom"/>
</dbReference>
<dbReference type="eggNOG" id="KOG1470">
    <property type="taxonomic scope" value="Eukaryota"/>
</dbReference>
<gene>
    <name evidence="3" type="primary">KNAG0B05980</name>
    <name evidence="3" type="ordered locus">KNAG_0B05980</name>
</gene>
<accession>J7RHL1</accession>
<feature type="compositionally biased region" description="Basic and acidic residues" evidence="1">
    <location>
        <begin position="85"/>
        <end position="99"/>
    </location>
</feature>
<dbReference type="Gene3D" id="3.40.525.10">
    <property type="entry name" value="CRAL-TRIO lipid binding domain"/>
    <property type="match status" value="1"/>
</dbReference>
<dbReference type="KEGG" id="kng:KNAG_0B05980"/>
<dbReference type="GO" id="GO:0043001">
    <property type="term" value="P:Golgi to plasma membrane protein transport"/>
    <property type="evidence" value="ECO:0007669"/>
    <property type="project" value="EnsemblFungi"/>
</dbReference>
<dbReference type="GO" id="GO:0005811">
    <property type="term" value="C:lipid droplet"/>
    <property type="evidence" value="ECO:0007669"/>
    <property type="project" value="EnsemblFungi"/>
</dbReference>